<evidence type="ECO:0000256" key="1">
    <source>
        <dbReference type="SAM" id="MobiDB-lite"/>
    </source>
</evidence>
<keyword evidence="3" id="KW-1185">Reference proteome</keyword>
<sequence length="158" mass="16472">MRAASRASATLMAAVIDSGLPPPLTTYAPPASSSSSTMAGPLIHFPTPFSTPCATLTRNGPTGAENGAVSSPTNKAAAGDAGRTKRDISSLRRMVRGPTTTYDWILNDSSSRLQDLTAVLPCIQCQGPDTIPAVRRPSARLPGTHPPPCRPPVLATRR</sequence>
<protein>
    <submittedName>
        <fullName evidence="2">Uncharacterized protein</fullName>
    </submittedName>
</protein>
<accession>A0ABQ0KY70</accession>
<feature type="region of interest" description="Disordered" evidence="1">
    <location>
        <begin position="53"/>
        <end position="87"/>
    </location>
</feature>
<evidence type="ECO:0000313" key="3">
    <source>
        <dbReference type="Proteomes" id="UP000815677"/>
    </source>
</evidence>
<name>A0ABQ0KY70_MYCCL</name>
<dbReference type="EMBL" id="DF839421">
    <property type="protein sequence ID" value="GAT43881.1"/>
    <property type="molecule type" value="Genomic_DNA"/>
</dbReference>
<feature type="region of interest" description="Disordered" evidence="1">
    <location>
        <begin position="135"/>
        <end position="158"/>
    </location>
</feature>
<proteinExistence type="predicted"/>
<organism evidence="2 3">
    <name type="scientific">Mycena chlorophos</name>
    <name type="common">Agaric fungus</name>
    <name type="synonym">Agaricus chlorophos</name>
    <dbReference type="NCBI Taxonomy" id="658473"/>
    <lineage>
        <taxon>Eukaryota</taxon>
        <taxon>Fungi</taxon>
        <taxon>Dikarya</taxon>
        <taxon>Basidiomycota</taxon>
        <taxon>Agaricomycotina</taxon>
        <taxon>Agaricomycetes</taxon>
        <taxon>Agaricomycetidae</taxon>
        <taxon>Agaricales</taxon>
        <taxon>Marasmiineae</taxon>
        <taxon>Mycenaceae</taxon>
        <taxon>Mycena</taxon>
    </lineage>
</organism>
<gene>
    <name evidence="2" type="ORF">MCHLO_01545</name>
</gene>
<reference evidence="2" key="1">
    <citation type="submission" date="2014-09" db="EMBL/GenBank/DDBJ databases">
        <title>Genome sequence of the luminous mushroom Mycena chlorophos for searching fungal bioluminescence genes.</title>
        <authorList>
            <person name="Tanaka Y."/>
            <person name="Kasuga D."/>
            <person name="Oba Y."/>
            <person name="Hase S."/>
            <person name="Sato K."/>
            <person name="Oba Y."/>
            <person name="Sakakibara Y."/>
        </authorList>
    </citation>
    <scope>NUCLEOTIDE SEQUENCE</scope>
</reference>
<evidence type="ECO:0000313" key="2">
    <source>
        <dbReference type="EMBL" id="GAT43881.1"/>
    </source>
</evidence>
<dbReference type="Proteomes" id="UP000815677">
    <property type="component" value="Unassembled WGS sequence"/>
</dbReference>